<feature type="region of interest" description="Disordered" evidence="6">
    <location>
        <begin position="301"/>
        <end position="332"/>
    </location>
</feature>
<dbReference type="InterPro" id="IPR017039">
    <property type="entry name" value="Virul_fac_BrkB"/>
</dbReference>
<dbReference type="RefSeq" id="WP_249773210.1">
    <property type="nucleotide sequence ID" value="NZ_CP097332.1"/>
</dbReference>
<dbReference type="PANTHER" id="PTHR30213">
    <property type="entry name" value="INNER MEMBRANE PROTEIN YHJD"/>
    <property type="match status" value="1"/>
</dbReference>
<keyword evidence="2" id="KW-1003">Cell membrane</keyword>
<feature type="transmembrane region" description="Helical" evidence="7">
    <location>
        <begin position="227"/>
        <end position="251"/>
    </location>
</feature>
<gene>
    <name evidence="8" type="ORF">M6D93_04740</name>
</gene>
<comment type="subcellular location">
    <subcellularLocation>
        <location evidence="1">Cell membrane</location>
        <topology evidence="1">Multi-pass membrane protein</topology>
    </subcellularLocation>
</comment>
<dbReference type="PIRSF" id="PIRSF035875">
    <property type="entry name" value="RNase_BN"/>
    <property type="match status" value="1"/>
</dbReference>
<name>A0ABY4R0E6_9ACTN</name>
<dbReference type="Pfam" id="PF03631">
    <property type="entry name" value="Virul_fac_BrkB"/>
    <property type="match status" value="1"/>
</dbReference>
<feature type="transmembrane region" description="Helical" evidence="7">
    <location>
        <begin position="53"/>
        <end position="75"/>
    </location>
</feature>
<dbReference type="NCBIfam" id="TIGR00765">
    <property type="entry name" value="yihY_not_rbn"/>
    <property type="match status" value="1"/>
</dbReference>
<dbReference type="Proteomes" id="UP001056336">
    <property type="component" value="Chromosome"/>
</dbReference>
<evidence type="ECO:0000313" key="8">
    <source>
        <dbReference type="EMBL" id="UQX89314.1"/>
    </source>
</evidence>
<feature type="transmembrane region" description="Helical" evidence="7">
    <location>
        <begin position="263"/>
        <end position="284"/>
    </location>
</feature>
<feature type="region of interest" description="Disordered" evidence="6">
    <location>
        <begin position="1"/>
        <end position="24"/>
    </location>
</feature>
<reference evidence="8" key="1">
    <citation type="journal article" date="2018" name="Int. J. Syst. Evol. Microbiol.">
        <title>Jatrophihabitans telluris sp. nov., isolated from sediment soil of lava forest wetlands and the emended description of the genus Jatrophihabitans.</title>
        <authorList>
            <person name="Lee K.C."/>
            <person name="Suh M.K."/>
            <person name="Eom M.K."/>
            <person name="Kim K.K."/>
            <person name="Kim J.S."/>
            <person name="Kim D.S."/>
            <person name="Ko S.H."/>
            <person name="Shin Y.K."/>
            <person name="Lee J.S."/>
        </authorList>
    </citation>
    <scope>NUCLEOTIDE SEQUENCE</scope>
    <source>
        <strain evidence="8">N237</strain>
    </source>
</reference>
<evidence type="ECO:0000313" key="9">
    <source>
        <dbReference type="Proteomes" id="UP001056336"/>
    </source>
</evidence>
<keyword evidence="4 7" id="KW-1133">Transmembrane helix</keyword>
<feature type="compositionally biased region" description="Basic and acidic residues" evidence="6">
    <location>
        <begin position="313"/>
        <end position="322"/>
    </location>
</feature>
<feature type="compositionally biased region" description="Low complexity" evidence="6">
    <location>
        <begin position="1"/>
        <end position="13"/>
    </location>
</feature>
<protein>
    <submittedName>
        <fullName evidence="8">YihY/virulence factor BrkB family protein</fullName>
    </submittedName>
</protein>
<evidence type="ECO:0000256" key="6">
    <source>
        <dbReference type="SAM" id="MobiDB-lite"/>
    </source>
</evidence>
<feature type="transmembrane region" description="Helical" evidence="7">
    <location>
        <begin position="151"/>
        <end position="176"/>
    </location>
</feature>
<evidence type="ECO:0000256" key="2">
    <source>
        <dbReference type="ARBA" id="ARBA00022475"/>
    </source>
</evidence>
<evidence type="ECO:0000256" key="4">
    <source>
        <dbReference type="ARBA" id="ARBA00022989"/>
    </source>
</evidence>
<dbReference type="PANTHER" id="PTHR30213:SF0">
    <property type="entry name" value="UPF0761 MEMBRANE PROTEIN YIHY"/>
    <property type="match status" value="1"/>
</dbReference>
<keyword evidence="3 7" id="KW-0812">Transmembrane</keyword>
<evidence type="ECO:0000256" key="3">
    <source>
        <dbReference type="ARBA" id="ARBA00022692"/>
    </source>
</evidence>
<feature type="transmembrane region" description="Helical" evidence="7">
    <location>
        <begin position="196"/>
        <end position="215"/>
    </location>
</feature>
<dbReference type="EMBL" id="CP097332">
    <property type="protein sequence ID" value="UQX89314.1"/>
    <property type="molecule type" value="Genomic_DNA"/>
</dbReference>
<keyword evidence="9" id="KW-1185">Reference proteome</keyword>
<reference evidence="8" key="2">
    <citation type="submission" date="2022-05" db="EMBL/GenBank/DDBJ databases">
        <authorList>
            <person name="Kim J.-S."/>
            <person name="Lee K."/>
            <person name="Suh M."/>
            <person name="Eom M."/>
            <person name="Kim J.-S."/>
            <person name="Kim D.-S."/>
            <person name="Ko S.-H."/>
            <person name="Shin Y."/>
            <person name="Lee J.-S."/>
        </authorList>
    </citation>
    <scope>NUCLEOTIDE SEQUENCE</scope>
    <source>
        <strain evidence="8">N237</strain>
    </source>
</reference>
<sequence length="332" mass="35276">MAGHSSSSASGSAPEEPTGLTSSSWRGVLKRSVTEFKNDNLSDWAAALTYRSVLTLAPAMLLLVSIVGFLGSSAVQKLRDNINALTPGGIHSTLQQILDSVQHRQGAGLAAVLGLVVAWWSASSYVAAFMRASNAIYEVGEGRPVWKTIPLRMLITLAMLVLGVLAAAIVIFSGPLADRVGHALGLGSGALMVWNIAKWPVLFIIVSLMLAILYYAAPNARQPGVQWISPGGVLAVVIWLVASAGFAVYVANFGSYNKTYGTLAGVIIFLVWMWLTNMAILLGAEFNAELQHARAIQDGRAAPDSDGFAVPRDTTKLSREKTQAAQALSQDR</sequence>
<proteinExistence type="predicted"/>
<organism evidence="8 9">
    <name type="scientific">Jatrophihabitans telluris</name>
    <dbReference type="NCBI Taxonomy" id="2038343"/>
    <lineage>
        <taxon>Bacteria</taxon>
        <taxon>Bacillati</taxon>
        <taxon>Actinomycetota</taxon>
        <taxon>Actinomycetes</taxon>
        <taxon>Jatrophihabitantales</taxon>
        <taxon>Jatrophihabitantaceae</taxon>
        <taxon>Jatrophihabitans</taxon>
    </lineage>
</organism>
<feature type="compositionally biased region" description="Polar residues" evidence="6">
    <location>
        <begin position="323"/>
        <end position="332"/>
    </location>
</feature>
<evidence type="ECO:0000256" key="7">
    <source>
        <dbReference type="SAM" id="Phobius"/>
    </source>
</evidence>
<evidence type="ECO:0000256" key="5">
    <source>
        <dbReference type="ARBA" id="ARBA00023136"/>
    </source>
</evidence>
<evidence type="ECO:0000256" key="1">
    <source>
        <dbReference type="ARBA" id="ARBA00004651"/>
    </source>
</evidence>
<accession>A0ABY4R0E6</accession>
<feature type="transmembrane region" description="Helical" evidence="7">
    <location>
        <begin position="107"/>
        <end position="130"/>
    </location>
</feature>
<keyword evidence="5 7" id="KW-0472">Membrane</keyword>